<evidence type="ECO:0000259" key="6">
    <source>
        <dbReference type="Pfam" id="PF04542"/>
    </source>
</evidence>
<dbReference type="InterPro" id="IPR014284">
    <property type="entry name" value="RNA_pol_sigma-70_dom"/>
</dbReference>
<dbReference type="NCBIfam" id="TIGR02937">
    <property type="entry name" value="sigma70-ECF"/>
    <property type="match status" value="1"/>
</dbReference>
<dbReference type="GO" id="GO:0006352">
    <property type="term" value="P:DNA-templated transcription initiation"/>
    <property type="evidence" value="ECO:0007669"/>
    <property type="project" value="InterPro"/>
</dbReference>
<accession>H5Y530</accession>
<dbReference type="InterPro" id="IPR013324">
    <property type="entry name" value="RNA_pol_sigma_r3/r4-like"/>
</dbReference>
<dbReference type="PANTHER" id="PTHR43133:SF8">
    <property type="entry name" value="RNA POLYMERASE SIGMA FACTOR HI_1459-RELATED"/>
    <property type="match status" value="1"/>
</dbReference>
<evidence type="ECO:0000256" key="5">
    <source>
        <dbReference type="ARBA" id="ARBA00023163"/>
    </source>
</evidence>
<evidence type="ECO:0000256" key="1">
    <source>
        <dbReference type="ARBA" id="ARBA00010641"/>
    </source>
</evidence>
<keyword evidence="3" id="KW-0731">Sigma factor</keyword>
<keyword evidence="4" id="KW-0238">DNA-binding</keyword>
<evidence type="ECO:0000313" key="7">
    <source>
        <dbReference type="EMBL" id="EHQ90134.1"/>
    </source>
</evidence>
<dbReference type="InterPro" id="IPR039425">
    <property type="entry name" value="RNA_pol_sigma-70-like"/>
</dbReference>
<dbReference type="RefSeq" id="WP_007784387.1">
    <property type="nucleotide sequence ID" value="NZ_CM001441.1"/>
</dbReference>
<name>H5Y530_9FIRM</name>
<dbReference type="GO" id="GO:0003677">
    <property type="term" value="F:DNA binding"/>
    <property type="evidence" value="ECO:0007669"/>
    <property type="project" value="UniProtKB-KW"/>
</dbReference>
<dbReference type="eggNOG" id="COG1595">
    <property type="taxonomic scope" value="Bacteria"/>
</dbReference>
<dbReference type="Proteomes" id="UP000005104">
    <property type="component" value="Chromosome"/>
</dbReference>
<evidence type="ECO:0000256" key="4">
    <source>
        <dbReference type="ARBA" id="ARBA00023125"/>
    </source>
</evidence>
<dbReference type="SUPFAM" id="SSF88659">
    <property type="entry name" value="Sigma3 and sigma4 domains of RNA polymerase sigma factors"/>
    <property type="match status" value="1"/>
</dbReference>
<keyword evidence="5" id="KW-0804">Transcription</keyword>
<gene>
    <name evidence="7" type="ORF">DesyoDRAFT_3097</name>
</gene>
<evidence type="ECO:0000256" key="3">
    <source>
        <dbReference type="ARBA" id="ARBA00023082"/>
    </source>
</evidence>
<evidence type="ECO:0000313" key="8">
    <source>
        <dbReference type="Proteomes" id="UP000005104"/>
    </source>
</evidence>
<comment type="similarity">
    <text evidence="1">Belongs to the sigma-70 factor family. ECF subfamily.</text>
</comment>
<dbReference type="InterPro" id="IPR007627">
    <property type="entry name" value="RNA_pol_sigma70_r2"/>
</dbReference>
<reference evidence="7 8" key="1">
    <citation type="submission" date="2011-11" db="EMBL/GenBank/DDBJ databases">
        <title>The Noncontiguous Finished genome of Desulfosporosinus youngiae DSM 17734.</title>
        <authorList>
            <consortium name="US DOE Joint Genome Institute (JGI-PGF)"/>
            <person name="Lucas S."/>
            <person name="Han J."/>
            <person name="Lapidus A."/>
            <person name="Cheng J.-F."/>
            <person name="Goodwin L."/>
            <person name="Pitluck S."/>
            <person name="Peters L."/>
            <person name="Ovchinnikova G."/>
            <person name="Lu M."/>
            <person name="Land M.L."/>
            <person name="Hauser L."/>
            <person name="Pester M."/>
            <person name="Spring S."/>
            <person name="Ollivier B."/>
            <person name="Rattei T."/>
            <person name="Klenk H.-P."/>
            <person name="Wagner M."/>
            <person name="Loy A."/>
            <person name="Woyke T.J."/>
        </authorList>
    </citation>
    <scope>NUCLEOTIDE SEQUENCE [LARGE SCALE GENOMIC DNA]</scope>
    <source>
        <strain evidence="7 8">DSM 17734</strain>
    </source>
</reference>
<protein>
    <submittedName>
        <fullName evidence="7">RNA polymerase sigma factor, sigma-70 family</fullName>
    </submittedName>
</protein>
<dbReference type="InterPro" id="IPR013325">
    <property type="entry name" value="RNA_pol_sigma_r2"/>
</dbReference>
<organism evidence="7 8">
    <name type="scientific">Desulfosporosinus youngiae DSM 17734</name>
    <dbReference type="NCBI Taxonomy" id="768710"/>
    <lineage>
        <taxon>Bacteria</taxon>
        <taxon>Bacillati</taxon>
        <taxon>Bacillota</taxon>
        <taxon>Clostridia</taxon>
        <taxon>Eubacteriales</taxon>
        <taxon>Desulfitobacteriaceae</taxon>
        <taxon>Desulfosporosinus</taxon>
    </lineage>
</organism>
<dbReference type="STRING" id="768710.DesyoDRAFT_3097"/>
<dbReference type="GO" id="GO:0016987">
    <property type="term" value="F:sigma factor activity"/>
    <property type="evidence" value="ECO:0007669"/>
    <property type="project" value="UniProtKB-KW"/>
</dbReference>
<dbReference type="OrthoDB" id="2058874at2"/>
<dbReference type="EMBL" id="CM001441">
    <property type="protein sequence ID" value="EHQ90134.1"/>
    <property type="molecule type" value="Genomic_DNA"/>
</dbReference>
<dbReference type="AlphaFoldDB" id="H5Y530"/>
<dbReference type="PANTHER" id="PTHR43133">
    <property type="entry name" value="RNA POLYMERASE ECF-TYPE SIGMA FACTO"/>
    <property type="match status" value="1"/>
</dbReference>
<keyword evidence="8" id="KW-1185">Reference proteome</keyword>
<evidence type="ECO:0000256" key="2">
    <source>
        <dbReference type="ARBA" id="ARBA00023015"/>
    </source>
</evidence>
<feature type="domain" description="RNA polymerase sigma-70 region 2" evidence="6">
    <location>
        <begin position="19"/>
        <end position="83"/>
    </location>
</feature>
<sequence>MWQWNRKNDDIFYEDLCDKYFNRIAVYCRRLVKGQEEFLDFVEECTQNTFLEAWKQISKLKNHPNVEGWLYATARNLINNSYRNMYIKKRHEVSIDDNITGALTELDDDLEKLFNNTLDPDKISAEILGKLKQSEYDLYLDYYKDNMSVTELSKKHDISATAMTTRIYRLKKKIKNIIRAYFEENEVRKSFSE</sequence>
<dbReference type="HOGENOM" id="CLU_047691_21_0_9"/>
<dbReference type="SUPFAM" id="SSF88946">
    <property type="entry name" value="Sigma2 domain of RNA polymerase sigma factors"/>
    <property type="match status" value="1"/>
</dbReference>
<dbReference type="Pfam" id="PF04542">
    <property type="entry name" value="Sigma70_r2"/>
    <property type="match status" value="1"/>
</dbReference>
<proteinExistence type="inferred from homology"/>
<dbReference type="Gene3D" id="1.10.1740.10">
    <property type="match status" value="1"/>
</dbReference>
<keyword evidence="2" id="KW-0805">Transcription regulation</keyword>